<gene>
    <name evidence="12" type="ORF">NP233_g7831</name>
</gene>
<evidence type="ECO:0000256" key="4">
    <source>
        <dbReference type="ARBA" id="ARBA00022617"/>
    </source>
</evidence>
<dbReference type="SUPFAM" id="SSF48264">
    <property type="entry name" value="Cytochrome P450"/>
    <property type="match status" value="1"/>
</dbReference>
<keyword evidence="4 9" id="KW-0349">Heme</keyword>
<evidence type="ECO:0000256" key="2">
    <source>
        <dbReference type="ARBA" id="ARBA00005179"/>
    </source>
</evidence>
<keyword evidence="8" id="KW-0503">Monooxygenase</keyword>
<keyword evidence="5 9" id="KW-0479">Metal-binding</keyword>
<evidence type="ECO:0000256" key="9">
    <source>
        <dbReference type="PIRSR" id="PIRSR602401-1"/>
    </source>
</evidence>
<dbReference type="PANTHER" id="PTHR46300:SF7">
    <property type="entry name" value="P450, PUTATIVE (EUROFUNG)-RELATED"/>
    <property type="match status" value="1"/>
</dbReference>
<evidence type="ECO:0000313" key="12">
    <source>
        <dbReference type="EMBL" id="KAJ3565132.1"/>
    </source>
</evidence>
<dbReference type="PANTHER" id="PTHR46300">
    <property type="entry name" value="P450, PUTATIVE (EUROFUNG)-RELATED-RELATED"/>
    <property type="match status" value="1"/>
</dbReference>
<dbReference type="Pfam" id="PF00067">
    <property type="entry name" value="p450"/>
    <property type="match status" value="1"/>
</dbReference>
<keyword evidence="7 9" id="KW-0408">Iron</keyword>
<dbReference type="SUPFAM" id="SSF58100">
    <property type="entry name" value="Bacterial hemolysins"/>
    <property type="match status" value="1"/>
</dbReference>
<comment type="caution">
    <text evidence="12">The sequence shown here is derived from an EMBL/GenBank/DDBJ whole genome shotgun (WGS) entry which is preliminary data.</text>
</comment>
<keyword evidence="11" id="KW-0472">Membrane</keyword>
<dbReference type="PROSITE" id="PS00086">
    <property type="entry name" value="CYTOCHROME_P450"/>
    <property type="match status" value="1"/>
</dbReference>
<feature type="transmembrane region" description="Helical" evidence="11">
    <location>
        <begin position="272"/>
        <end position="296"/>
    </location>
</feature>
<dbReference type="InterPro" id="IPR036396">
    <property type="entry name" value="Cyt_P450_sf"/>
</dbReference>
<keyword evidence="13" id="KW-1185">Reference proteome</keyword>
<evidence type="ECO:0000256" key="6">
    <source>
        <dbReference type="ARBA" id="ARBA00023002"/>
    </source>
</evidence>
<dbReference type="EMBL" id="JANIEX010000597">
    <property type="protein sequence ID" value="KAJ3565132.1"/>
    <property type="molecule type" value="Genomic_DNA"/>
</dbReference>
<dbReference type="Gene3D" id="1.20.1170.10">
    <property type="match status" value="1"/>
</dbReference>
<evidence type="ECO:0008006" key="14">
    <source>
        <dbReference type="Google" id="ProtNLM"/>
    </source>
</evidence>
<keyword evidence="10" id="KW-0175">Coiled coil</keyword>
<keyword evidence="11" id="KW-0812">Transmembrane</keyword>
<dbReference type="GO" id="GO:0005506">
    <property type="term" value="F:iron ion binding"/>
    <property type="evidence" value="ECO:0007669"/>
    <property type="project" value="InterPro"/>
</dbReference>
<feature type="coiled-coil region" evidence="10">
    <location>
        <begin position="299"/>
        <end position="336"/>
    </location>
</feature>
<evidence type="ECO:0000256" key="5">
    <source>
        <dbReference type="ARBA" id="ARBA00022723"/>
    </source>
</evidence>
<dbReference type="InterPro" id="IPR017972">
    <property type="entry name" value="Cyt_P450_CS"/>
</dbReference>
<feature type="binding site" description="axial binding residue" evidence="9">
    <location>
        <position position="877"/>
    </location>
    <ligand>
        <name>heme</name>
        <dbReference type="ChEBI" id="CHEBI:30413"/>
    </ligand>
    <ligandPart>
        <name>Fe</name>
        <dbReference type="ChEBI" id="CHEBI:18248"/>
    </ligandPart>
</feature>
<dbReference type="CDD" id="cd11065">
    <property type="entry name" value="CYP64-like"/>
    <property type="match status" value="1"/>
</dbReference>
<dbReference type="GO" id="GO:0004497">
    <property type="term" value="F:monooxygenase activity"/>
    <property type="evidence" value="ECO:0007669"/>
    <property type="project" value="UniProtKB-KW"/>
</dbReference>
<dbReference type="GO" id="GO:0016705">
    <property type="term" value="F:oxidoreductase activity, acting on paired donors, with incorporation or reduction of molecular oxygen"/>
    <property type="evidence" value="ECO:0007669"/>
    <property type="project" value="InterPro"/>
</dbReference>
<organism evidence="12 13">
    <name type="scientific">Leucocoprinus birnbaumii</name>
    <dbReference type="NCBI Taxonomy" id="56174"/>
    <lineage>
        <taxon>Eukaryota</taxon>
        <taxon>Fungi</taxon>
        <taxon>Dikarya</taxon>
        <taxon>Basidiomycota</taxon>
        <taxon>Agaricomycotina</taxon>
        <taxon>Agaricomycetes</taxon>
        <taxon>Agaricomycetidae</taxon>
        <taxon>Agaricales</taxon>
        <taxon>Agaricineae</taxon>
        <taxon>Agaricaceae</taxon>
        <taxon>Leucocoprinus</taxon>
    </lineage>
</organism>
<protein>
    <recommendedName>
        <fullName evidence="14">Cytochrome P450</fullName>
    </recommendedName>
</protein>
<sequence>MTDSLPPAYDSIKELGVYDKLPSDVKNALPDLAKLPKGVQEKAQVAMAGEAAKPGTQDKLMDEVKALADSAIKVDQAFERVRVGLGVVDDSDWKDKDGNPITTKFQPDWIGYQKRWTDLLWGSRDVATKTEAYINDFVNVIVPGIEKIKTNDDVADARLDLAAFIKRTDPFGKKLNSDETKNAAIKYSQDFTDLRRDLERFRGTFDTFAEHQKVELDAAILKKKGDIEALKVEIKQCETVVMAMGIAFGVTLFATAAGAVTALAAMGPLGPFVAIGIVIVGAIAAISELGVLIAYIKKTNDKRQELASAEAELAVLEAKLKALKELKAKLESQKGDITDICARIDRFAVIWGMVAHDAGLINAGLNAAVGDEGSKQAFMRRVSLIKESYTKLGAALSLYATQIDGSKGPHQLPILIDQKDSEPLQEVEKYHQKQTSVALLALVVVAVVVSRKSKSLLPYPPGPQRLPLIGNLLDMPKGKEWETYARWNWNSADLIGSDIIYVNIAGSHLLICNTLETSLDLLDKRSAKYSSRAPFVMANELAGWEWLTGGMPYGKRWRQRRRLFLRHFDPANPSMFQHWQLLYGRRLMLDLLDSPDKVWDHMNQMVAGAIISIAYGIEVKPKDDPFVKLATEASQSLIDTMVPGKYLVDSLPFLKHLPEWFPGAAFKREAKGFKILTDQFREDPFMATVDAMNKGTAQPSFVSQGLQILSENIKDTEEVKEAEREAIIDMAANIYLGGADTTSSGIGTFFLAMVLYPEIQKKAQEELDRVLGHGRLPEFGDRGMLPYLEAVVKELYARHMNGIAVPHYSTEDDEYRGYFIPKNTVVIGNSWAILHDEKMYPNPQEFIPERFLTRDGKLNPEVQDPSVAAFGFGRRECPGRHVGISATWLVAAYTLSAFKFEKAIDPETSRVVEPDMKYHSGLVYSPLPFKFKVSPRSEKTAQMVRMLGQ</sequence>
<evidence type="ECO:0000256" key="3">
    <source>
        <dbReference type="ARBA" id="ARBA00010617"/>
    </source>
</evidence>
<evidence type="ECO:0000256" key="7">
    <source>
        <dbReference type="ARBA" id="ARBA00023004"/>
    </source>
</evidence>
<feature type="transmembrane region" description="Helical" evidence="11">
    <location>
        <begin position="240"/>
        <end position="266"/>
    </location>
</feature>
<dbReference type="InterPro" id="IPR001128">
    <property type="entry name" value="Cyt_P450"/>
</dbReference>
<dbReference type="PRINTS" id="PR00463">
    <property type="entry name" value="EP450I"/>
</dbReference>
<dbReference type="InterPro" id="IPR050364">
    <property type="entry name" value="Cytochrome_P450_fung"/>
</dbReference>
<dbReference type="Proteomes" id="UP001213000">
    <property type="component" value="Unassembled WGS sequence"/>
</dbReference>
<comment type="similarity">
    <text evidence="3">Belongs to the cytochrome P450 family.</text>
</comment>
<keyword evidence="11" id="KW-1133">Transmembrane helix</keyword>
<comment type="pathway">
    <text evidence="2">Secondary metabolite biosynthesis.</text>
</comment>
<dbReference type="Gene3D" id="1.10.630.10">
    <property type="entry name" value="Cytochrome P450"/>
    <property type="match status" value="1"/>
</dbReference>
<comment type="cofactor">
    <cofactor evidence="1 9">
        <name>heme</name>
        <dbReference type="ChEBI" id="CHEBI:30413"/>
    </cofactor>
</comment>
<dbReference type="GO" id="GO:0020037">
    <property type="term" value="F:heme binding"/>
    <property type="evidence" value="ECO:0007669"/>
    <property type="project" value="InterPro"/>
</dbReference>
<evidence type="ECO:0000256" key="1">
    <source>
        <dbReference type="ARBA" id="ARBA00001971"/>
    </source>
</evidence>
<reference evidence="12" key="1">
    <citation type="submission" date="2022-07" db="EMBL/GenBank/DDBJ databases">
        <title>Genome Sequence of Leucocoprinus birnbaumii.</title>
        <authorList>
            <person name="Buettner E."/>
        </authorList>
    </citation>
    <scope>NUCLEOTIDE SEQUENCE</scope>
    <source>
        <strain evidence="12">VT141</strain>
    </source>
</reference>
<proteinExistence type="inferred from homology"/>
<dbReference type="AlphaFoldDB" id="A0AAD5VNK5"/>
<name>A0AAD5VNK5_9AGAR</name>
<evidence type="ECO:0000313" key="13">
    <source>
        <dbReference type="Proteomes" id="UP001213000"/>
    </source>
</evidence>
<evidence type="ECO:0000256" key="10">
    <source>
        <dbReference type="SAM" id="Coils"/>
    </source>
</evidence>
<keyword evidence="6" id="KW-0560">Oxidoreductase</keyword>
<accession>A0AAD5VNK5</accession>
<evidence type="ECO:0000256" key="11">
    <source>
        <dbReference type="SAM" id="Phobius"/>
    </source>
</evidence>
<evidence type="ECO:0000256" key="8">
    <source>
        <dbReference type="ARBA" id="ARBA00023033"/>
    </source>
</evidence>
<dbReference type="InterPro" id="IPR002401">
    <property type="entry name" value="Cyt_P450_E_grp-I"/>
</dbReference>